<keyword evidence="2" id="KW-1003">Cell membrane</keyword>
<feature type="transmembrane region" description="Helical" evidence="17">
    <location>
        <begin position="1189"/>
        <end position="1212"/>
    </location>
</feature>
<dbReference type="Pfam" id="PF16489">
    <property type="entry name" value="GAIN"/>
    <property type="match status" value="1"/>
</dbReference>
<sequence>METPQVPAKLLLSTFVLLLMGLSLGNETAVHPIGFPTATNREIACEGLVINLRCPSHRVIYIEGANYGRTDNLTCARNPRRMRNTNCRHPDSLKTMADRCNSHSSCKVGALDATFGGDPCPKTYKFLEVHFKCLTHNAPWLLGPVLHPSVMFSNFPVLSLCRRCNNRSQCVVPALDGVFGEDPCPDTYKYLEVFFRCVSSFFECPGTLESVGAPETHTQMGTKIGSWYRDPVPGVGKGKIYVMPWRPFNTISVDEYADLDDLEDLKPSRTIALPDKVDGTGFVVYDGAAYYNKERSPSIIKFNLSTLNRDLQKEIPGARYHNEAPYRFGGMSDIDLAVDENGLWAIYATEESEGRMVIAKLDPDSLTVEKTWETNYNKRAATNTFMLCGKLYVVSTRYVQPVDTGGKLVYTFDTTTGDAENLNLPFYNRYGYNTQVDYNPRDNALYVWDNGYLLTYLLTFSTGKSVGKITAVAKNSLIFLSHNHFYKHNFSRLSTFLDSRTNPRRVAMPTGAVNVDIFAVPTEPPPSHPASPDIPTVDPDKEGLKTTPSPVLQPTTADRPEPPQRPVSTRKPPVRPGTPGAAVTARPQRPDTPTVPSPTVMVPMTTVETPASLQQFCPPVFARNISWPRTPAGEVSKQPCPPGTDGGVATWRCGRNPVQWSTVTPDLTECTSLWVAGINRKIRDGESALEIAQDLVGKIHESPQVRKIYTLHLKCLNTFTQTLVEAGSMLLDEDRVESWEDMSPGEQSISATTLVKTVEENGLLMAEHLPPRRKVMATDNNIAMEVLVVDTTGDVADMSFPPEGNAISDIITLPGPSIKAQGRNGTAKVVFVTYNTLGRFLTSNSPLHGDSNFVDSSERTLGTRVIAASINRMEQLPLPEPVVFTLEHTQENVSGPLCSFWKYDPLVLIGYWSGEGCAVMATNTTHTSCSCNHLTNFAVLMDTRGVKLASTHVVFLSAITWVGMIISICCLFCALICFSIFRGLKSDRNTIHKNLCFNLIIAELFFLIGIDKTQYQVACPVFAAILHFFFLASFAWMCLEGFQLYVMVIEVFESQYSRLKYYYLFGYGVPLVVVGVSAAIDHRSYGTEKYCWLQLDNYFIWSFVGPVCLILLLNVIFLTIAMYKMYVHITHKPDQTRTNTLNDSIESELDNATQESNFLSWLKGSAVLLCLLGLTWAFGLLYINAESVVMAYAFTITNAFQGVFIFIFHCLMQKKVQKEFKRFVRRSSWCPICIKQRMGVHSEAYNMSKNSTSRSSSTPQRFSRWWSVVRTFHKKSNSSFSTSLDRGQIVMYHNVKNKDGSLSNGTIETSESNGQMPANLVPNFHSNPYHADSYCDDFSISDTNFYHIGNGGDSVVIPCLVDANIGRPPDVQKKGLGGVGGVPIEEEDLNEREKTPLLQRHSVVSDSSREDSEESSTRAPLVPDMQEGKKETTHHRSMPNLDSHPDRGDRPPGDGASSNLEGQHFQSTPNLSPAKQPRGSQRQSVLMRGTSDGIVNTASRCYRYSTDSEISFGAAKDQDVHTDPEFGGDTAIAPHPDFSEC</sequence>
<feature type="transmembrane region" description="Helical" evidence="17">
    <location>
        <begin position="1166"/>
        <end position="1183"/>
    </location>
</feature>
<keyword evidence="10" id="KW-1015">Disulfide bond</keyword>
<evidence type="ECO:0000256" key="7">
    <source>
        <dbReference type="ARBA" id="ARBA00023018"/>
    </source>
</evidence>
<protein>
    <submittedName>
        <fullName evidence="25">Adhesion G protein-coupled receptor L2-like</fullName>
    </submittedName>
</protein>
<feature type="domain" description="G-protein coupled receptors family 2 profile 1" evidence="20">
    <location>
        <begin position="616"/>
        <end position="674"/>
    </location>
</feature>
<evidence type="ECO:0000256" key="5">
    <source>
        <dbReference type="ARBA" id="ARBA00022729"/>
    </source>
</evidence>
<feature type="compositionally biased region" description="Basic and acidic residues" evidence="16">
    <location>
        <begin position="1443"/>
        <end position="1452"/>
    </location>
</feature>
<comment type="subcellular location">
    <subcellularLocation>
        <location evidence="1">Cell membrane</location>
        <topology evidence="1">Multi-pass membrane protein</topology>
    </subcellularLocation>
    <subcellularLocation>
        <location evidence="14">Synaptic cell membrane</location>
    </subcellularLocation>
</comment>
<dbReference type="GO" id="GO:0007166">
    <property type="term" value="P:cell surface receptor signaling pathway"/>
    <property type="evidence" value="ECO:0007669"/>
    <property type="project" value="InterPro"/>
</dbReference>
<dbReference type="PROSITE" id="PS50261">
    <property type="entry name" value="G_PROTEIN_RECEP_F2_4"/>
    <property type="match status" value="1"/>
</dbReference>
<dbReference type="SUPFAM" id="SSF50969">
    <property type="entry name" value="YVTN repeat-like/Quinoprotein amine dehydrogenase"/>
    <property type="match status" value="1"/>
</dbReference>
<organism evidence="24 25">
    <name type="scientific">Branchiostoma belcheri</name>
    <name type="common">Amphioxus</name>
    <dbReference type="NCBI Taxonomy" id="7741"/>
    <lineage>
        <taxon>Eukaryota</taxon>
        <taxon>Metazoa</taxon>
        <taxon>Chordata</taxon>
        <taxon>Cephalochordata</taxon>
        <taxon>Leptocardii</taxon>
        <taxon>Amphioxiformes</taxon>
        <taxon>Branchiostomatidae</taxon>
        <taxon>Branchiostoma</taxon>
    </lineage>
</organism>
<dbReference type="InterPro" id="IPR003924">
    <property type="entry name" value="GPCR_2_latrophilin"/>
</dbReference>
<evidence type="ECO:0000259" key="19">
    <source>
        <dbReference type="PROSITE" id="PS50221"/>
    </source>
</evidence>
<evidence type="ECO:0000256" key="3">
    <source>
        <dbReference type="ARBA" id="ARBA00022553"/>
    </source>
</evidence>
<dbReference type="SMART" id="SM00303">
    <property type="entry name" value="GPS"/>
    <property type="match status" value="1"/>
</dbReference>
<feature type="domain" description="Olfactomedin-like" evidence="23">
    <location>
        <begin position="203"/>
        <end position="462"/>
    </location>
</feature>
<dbReference type="PROSITE" id="PS51132">
    <property type="entry name" value="OLF"/>
    <property type="match status" value="1"/>
</dbReference>
<dbReference type="PROSITE" id="PS50227">
    <property type="entry name" value="G_PROTEIN_RECEP_F2_3"/>
    <property type="match status" value="1"/>
</dbReference>
<feature type="transmembrane region" description="Helical" evidence="17">
    <location>
        <begin position="993"/>
        <end position="1010"/>
    </location>
</feature>
<dbReference type="Pfam" id="PF02140">
    <property type="entry name" value="SUEL_Lectin"/>
    <property type="match status" value="1"/>
</dbReference>
<dbReference type="InterPro" id="IPR043159">
    <property type="entry name" value="Lectin_gal-bd_sf"/>
</dbReference>
<evidence type="ECO:0000256" key="2">
    <source>
        <dbReference type="ARBA" id="ARBA00022475"/>
    </source>
</evidence>
<dbReference type="InterPro" id="IPR036445">
    <property type="entry name" value="GPCR_2_extracell_dom_sf"/>
</dbReference>
<evidence type="ECO:0000259" key="23">
    <source>
        <dbReference type="PROSITE" id="PS51132"/>
    </source>
</evidence>
<dbReference type="GO" id="GO:0030424">
    <property type="term" value="C:axon"/>
    <property type="evidence" value="ECO:0007669"/>
    <property type="project" value="TreeGrafter"/>
</dbReference>
<dbReference type="FunFam" id="1.20.1070.10:FF:000200">
    <property type="entry name" value="Adhesion G protein-coupled receptor L3"/>
    <property type="match status" value="1"/>
</dbReference>
<evidence type="ECO:0000256" key="1">
    <source>
        <dbReference type="ARBA" id="ARBA00004651"/>
    </source>
</evidence>
<dbReference type="GO" id="GO:0016524">
    <property type="term" value="F:latrotoxin receptor activity"/>
    <property type="evidence" value="ECO:0007669"/>
    <property type="project" value="TreeGrafter"/>
</dbReference>
<gene>
    <name evidence="25" type="primary">LOC109477507</name>
</gene>
<dbReference type="Gene3D" id="1.20.1070.10">
    <property type="entry name" value="Rhodopsin 7-helix transmembrane proteins"/>
    <property type="match status" value="1"/>
</dbReference>
<dbReference type="FunFam" id="2.60.120.740:FF:000001">
    <property type="entry name" value="Adhesion G protein-coupled receptor L2"/>
    <property type="match status" value="1"/>
</dbReference>
<dbReference type="InterPro" id="IPR017983">
    <property type="entry name" value="GPCR_2_secretin-like_CS"/>
</dbReference>
<dbReference type="GO" id="GO:0007157">
    <property type="term" value="P:heterophilic cell-cell adhesion via plasma membrane cell adhesion molecules"/>
    <property type="evidence" value="ECO:0007669"/>
    <property type="project" value="TreeGrafter"/>
</dbReference>
<evidence type="ECO:0000256" key="10">
    <source>
        <dbReference type="ARBA" id="ARBA00023157"/>
    </source>
</evidence>
<feature type="region of interest" description="Disordered" evidence="16">
    <location>
        <begin position="1367"/>
        <end position="1491"/>
    </location>
</feature>
<dbReference type="Pfam" id="PF01825">
    <property type="entry name" value="GPS"/>
    <property type="match status" value="1"/>
</dbReference>
<dbReference type="InterPro" id="IPR011044">
    <property type="entry name" value="Quino_amine_DH_bsu"/>
</dbReference>
<dbReference type="PANTHER" id="PTHR12011">
    <property type="entry name" value="ADHESION G-PROTEIN COUPLED RECEPTOR"/>
    <property type="match status" value="1"/>
</dbReference>
<dbReference type="Pfam" id="PF00002">
    <property type="entry name" value="7tm_2"/>
    <property type="match status" value="1"/>
</dbReference>
<feature type="transmembrane region" description="Helical" evidence="17">
    <location>
        <begin position="1061"/>
        <end position="1080"/>
    </location>
</feature>
<reference evidence="25" key="1">
    <citation type="submission" date="2025-08" db="UniProtKB">
        <authorList>
            <consortium name="RefSeq"/>
        </authorList>
    </citation>
    <scope>IDENTIFICATION</scope>
    <source>
        <tissue evidence="25">Gonad</tissue>
    </source>
</reference>
<keyword evidence="13" id="KW-0807">Transducer</keyword>
<evidence type="ECO:0000259" key="22">
    <source>
        <dbReference type="PROSITE" id="PS50261"/>
    </source>
</evidence>
<evidence type="ECO:0000256" key="18">
    <source>
        <dbReference type="SAM" id="SignalP"/>
    </source>
</evidence>
<dbReference type="GeneID" id="109477507"/>
<evidence type="ECO:0000256" key="13">
    <source>
        <dbReference type="ARBA" id="ARBA00023224"/>
    </source>
</evidence>
<dbReference type="Pfam" id="PF02191">
    <property type="entry name" value="OLF"/>
    <property type="match status" value="1"/>
</dbReference>
<dbReference type="PROSITE" id="PS50228">
    <property type="entry name" value="SUEL_LECTIN"/>
    <property type="match status" value="2"/>
</dbReference>
<feature type="region of interest" description="Disordered" evidence="16">
    <location>
        <begin position="1519"/>
        <end position="1541"/>
    </location>
</feature>
<dbReference type="SMART" id="SM00008">
    <property type="entry name" value="HormR"/>
    <property type="match status" value="1"/>
</dbReference>
<accession>A0A6P4ZK61</accession>
<keyword evidence="11" id="KW-0675">Receptor</keyword>
<evidence type="ECO:0000256" key="11">
    <source>
        <dbReference type="ARBA" id="ARBA00023170"/>
    </source>
</evidence>
<feature type="region of interest" description="Disordered" evidence="16">
    <location>
        <begin position="518"/>
        <end position="599"/>
    </location>
</feature>
<dbReference type="GO" id="GO:0042734">
    <property type="term" value="C:presynaptic membrane"/>
    <property type="evidence" value="ECO:0007669"/>
    <property type="project" value="TreeGrafter"/>
</dbReference>
<comment type="caution">
    <text evidence="15">Lacks conserved residue(s) required for the propagation of feature annotation.</text>
</comment>
<keyword evidence="4 17" id="KW-0812">Transmembrane</keyword>
<feature type="domain" description="G-protein coupled receptors family 2 profile 2" evidence="22">
    <location>
        <begin position="956"/>
        <end position="1213"/>
    </location>
</feature>
<evidence type="ECO:0000256" key="8">
    <source>
        <dbReference type="ARBA" id="ARBA00023040"/>
    </source>
</evidence>
<dbReference type="PRINTS" id="PR01444">
    <property type="entry name" value="LATROPHILIN"/>
</dbReference>
<evidence type="ECO:0000256" key="9">
    <source>
        <dbReference type="ARBA" id="ARBA00023136"/>
    </source>
</evidence>
<evidence type="ECO:0000256" key="14">
    <source>
        <dbReference type="ARBA" id="ARBA00034109"/>
    </source>
</evidence>
<evidence type="ECO:0000256" key="15">
    <source>
        <dbReference type="PROSITE-ProRule" id="PRU00446"/>
    </source>
</evidence>
<evidence type="ECO:0000259" key="21">
    <source>
        <dbReference type="PROSITE" id="PS50228"/>
    </source>
</evidence>
<keyword evidence="9 17" id="KW-0472">Membrane</keyword>
<evidence type="ECO:0000259" key="20">
    <source>
        <dbReference type="PROSITE" id="PS50227"/>
    </source>
</evidence>
<dbReference type="KEGG" id="bbel:109477507"/>
<feature type="compositionally biased region" description="Polar residues" evidence="16">
    <location>
        <begin position="546"/>
        <end position="556"/>
    </location>
</feature>
<dbReference type="GO" id="GO:0030246">
    <property type="term" value="F:carbohydrate binding"/>
    <property type="evidence" value="ECO:0007669"/>
    <property type="project" value="InterPro"/>
</dbReference>
<evidence type="ECO:0000256" key="4">
    <source>
        <dbReference type="ARBA" id="ARBA00022692"/>
    </source>
</evidence>
<dbReference type="InterPro" id="IPR057244">
    <property type="entry name" value="GAIN_B"/>
</dbReference>
<evidence type="ECO:0000256" key="12">
    <source>
        <dbReference type="ARBA" id="ARBA00023180"/>
    </source>
</evidence>
<dbReference type="InterPro" id="IPR001879">
    <property type="entry name" value="GPCR_2_extracellular_dom"/>
</dbReference>
<feature type="signal peptide" evidence="18">
    <location>
        <begin position="1"/>
        <end position="25"/>
    </location>
</feature>
<evidence type="ECO:0000256" key="17">
    <source>
        <dbReference type="SAM" id="Phobius"/>
    </source>
</evidence>
<dbReference type="Gene3D" id="2.60.220.50">
    <property type="match status" value="1"/>
</dbReference>
<dbReference type="RefSeq" id="XP_019634349.1">
    <property type="nucleotide sequence ID" value="XM_019778790.1"/>
</dbReference>
<proteinExistence type="predicted"/>
<dbReference type="Proteomes" id="UP000515135">
    <property type="component" value="Unplaced"/>
</dbReference>
<dbReference type="InterPro" id="IPR003112">
    <property type="entry name" value="Olfac-like_dom"/>
</dbReference>
<dbReference type="InterPro" id="IPR000832">
    <property type="entry name" value="GPCR_2_secretin-like"/>
</dbReference>
<evidence type="ECO:0000313" key="25">
    <source>
        <dbReference type="RefSeq" id="XP_019634349.1"/>
    </source>
</evidence>
<feature type="compositionally biased region" description="Polar residues" evidence="16">
    <location>
        <begin position="1456"/>
        <end position="1484"/>
    </location>
</feature>
<dbReference type="PROSITE" id="PS00650">
    <property type="entry name" value="G_PROTEIN_RECEP_F2_2"/>
    <property type="match status" value="1"/>
</dbReference>
<keyword evidence="5 18" id="KW-0732">Signal</keyword>
<keyword evidence="8" id="KW-0297">G-protein coupled receptor</keyword>
<dbReference type="InterPro" id="IPR046338">
    <property type="entry name" value="GAIN_dom_sf"/>
</dbReference>
<dbReference type="Gene3D" id="2.60.120.740">
    <property type="match status" value="2"/>
</dbReference>
<dbReference type="InterPro" id="IPR000203">
    <property type="entry name" value="GPS"/>
</dbReference>
<feature type="domain" description="SUEL-type lectin" evidence="21">
    <location>
        <begin position="44"/>
        <end position="134"/>
    </location>
</feature>
<feature type="transmembrane region" description="Helical" evidence="17">
    <location>
        <begin position="1100"/>
        <end position="1123"/>
    </location>
</feature>
<feature type="domain" description="SUEL-type lectin" evidence="21">
    <location>
        <begin position="133"/>
        <end position="198"/>
    </location>
</feature>
<keyword evidence="24" id="KW-1185">Reference proteome</keyword>
<feature type="transmembrane region" description="Helical" evidence="17">
    <location>
        <begin position="1022"/>
        <end position="1049"/>
    </location>
</feature>
<keyword evidence="3" id="KW-0597">Phosphoprotein</keyword>
<feature type="chain" id="PRO_5027888309" evidence="18">
    <location>
        <begin position="26"/>
        <end position="1541"/>
    </location>
</feature>
<evidence type="ECO:0000256" key="16">
    <source>
        <dbReference type="SAM" id="MobiDB-lite"/>
    </source>
</evidence>
<dbReference type="SUPFAM" id="SSF81321">
    <property type="entry name" value="Family A G protein-coupled receptor-like"/>
    <property type="match status" value="1"/>
</dbReference>
<dbReference type="InterPro" id="IPR000922">
    <property type="entry name" value="Lectin_gal-bd_dom"/>
</dbReference>
<dbReference type="GO" id="GO:0004930">
    <property type="term" value="F:G protein-coupled receptor activity"/>
    <property type="evidence" value="ECO:0007669"/>
    <property type="project" value="UniProtKB-KW"/>
</dbReference>
<feature type="domain" description="GAIN-B" evidence="19">
    <location>
        <begin position="771"/>
        <end position="947"/>
    </location>
</feature>
<evidence type="ECO:0000313" key="24">
    <source>
        <dbReference type="Proteomes" id="UP000515135"/>
    </source>
</evidence>
<dbReference type="CDD" id="cd15440">
    <property type="entry name" value="7tmB2_latrophilin-like_invertebrate"/>
    <property type="match status" value="1"/>
</dbReference>
<feature type="transmembrane region" description="Helical" evidence="17">
    <location>
        <begin position="953"/>
        <end position="981"/>
    </location>
</feature>
<dbReference type="Gene3D" id="4.10.1240.10">
    <property type="entry name" value="GPCR, family 2, extracellular hormone receptor domain"/>
    <property type="match status" value="1"/>
</dbReference>
<dbReference type="InterPro" id="IPR032471">
    <property type="entry name" value="AGRL2-4_GAIN_subdom_A"/>
</dbReference>
<name>A0A6P4ZK61_BRABE</name>
<dbReference type="OrthoDB" id="1100386at2759"/>
<evidence type="ECO:0000256" key="6">
    <source>
        <dbReference type="ARBA" id="ARBA00022989"/>
    </source>
</evidence>
<dbReference type="InterPro" id="IPR048072">
    <property type="entry name" value="7tmB2_latrophilin-like"/>
</dbReference>
<dbReference type="InterPro" id="IPR017981">
    <property type="entry name" value="GPCR_2-like_7TM"/>
</dbReference>
<dbReference type="SMART" id="SM00284">
    <property type="entry name" value="OLF"/>
    <property type="match status" value="1"/>
</dbReference>
<dbReference type="PRINTS" id="PR00249">
    <property type="entry name" value="GPCRSECRETIN"/>
</dbReference>
<keyword evidence="12" id="KW-0325">Glycoprotein</keyword>
<dbReference type="SUPFAM" id="SSF111418">
    <property type="entry name" value="Hormone receptor domain"/>
    <property type="match status" value="1"/>
</dbReference>
<keyword evidence="7" id="KW-0770">Synapse</keyword>
<dbReference type="CDD" id="cd22826">
    <property type="entry name" value="Gal_Rha_Lectin_LPHNs"/>
    <property type="match status" value="1"/>
</dbReference>
<dbReference type="Pfam" id="PF02793">
    <property type="entry name" value="HRM"/>
    <property type="match status" value="1"/>
</dbReference>
<dbReference type="PANTHER" id="PTHR12011:SF62">
    <property type="entry name" value="ADHESION G PROTEIN-COUPLED RECEPTOR L1"/>
    <property type="match status" value="1"/>
</dbReference>
<dbReference type="GO" id="GO:0007189">
    <property type="term" value="P:adenylate cyclase-activating G protein-coupled receptor signaling pathway"/>
    <property type="evidence" value="ECO:0007669"/>
    <property type="project" value="TreeGrafter"/>
</dbReference>
<keyword evidence="6 17" id="KW-1133">Transmembrane helix</keyword>
<dbReference type="PROSITE" id="PS50221">
    <property type="entry name" value="GAIN_B"/>
    <property type="match status" value="1"/>
</dbReference>